<dbReference type="InterPro" id="IPR013783">
    <property type="entry name" value="Ig-like_fold"/>
</dbReference>
<keyword evidence="4 12" id="KW-0732">Signal</keyword>
<dbReference type="InterPro" id="IPR036179">
    <property type="entry name" value="Ig-like_dom_sf"/>
</dbReference>
<evidence type="ECO:0000256" key="4">
    <source>
        <dbReference type="ARBA" id="ARBA00022729"/>
    </source>
</evidence>
<dbReference type="PROSITE" id="PS50835">
    <property type="entry name" value="IG_LIKE"/>
    <property type="match status" value="2"/>
</dbReference>
<keyword evidence="7" id="KW-1015">Disulfide bond</keyword>
<sequence length="250" mass="27495">MEIRAALFLWLLLSSSAATKLVQLSTSDLVAEPCHSNVTLRCNVSQEAGLKVSSLFWIRKRDNKTLCAVQQTGLKSHDGHRIRCSYTPPAQLALTFTHLWPTDRGDYICKLRSNRGIKNNTSKVAVEECYGKVYTDYSPSKVGCHFHGVYPRGEVHWFHRGKNVTSDSTAADPGDPNPKGMYNVSSTLRTKGDPNEYNCSLWIPGAKTYLASVLVHGSERGTRLAGRGQAVSVHIVGLGWLLILAGVLIV</sequence>
<accession>A0A9D3MTE6</accession>
<dbReference type="PANTHER" id="PTHR25466">
    <property type="entry name" value="T-LYMPHOCYTE ACTIVATION ANTIGEN"/>
    <property type="match status" value="1"/>
</dbReference>
<comment type="subcellular location">
    <subcellularLocation>
        <location evidence="1">Cell membrane</location>
        <topology evidence="1">Single-pass type I membrane protein</topology>
    </subcellularLocation>
</comment>
<dbReference type="GO" id="GO:0006955">
    <property type="term" value="P:immune response"/>
    <property type="evidence" value="ECO:0007669"/>
    <property type="project" value="TreeGrafter"/>
</dbReference>
<evidence type="ECO:0000256" key="9">
    <source>
        <dbReference type="ARBA" id="ARBA00023180"/>
    </source>
</evidence>
<dbReference type="InterPro" id="IPR007110">
    <property type="entry name" value="Ig-like_dom"/>
</dbReference>
<dbReference type="AlphaFoldDB" id="A0A9D3MTE6"/>
<evidence type="ECO:0000256" key="3">
    <source>
        <dbReference type="ARBA" id="ARBA00022692"/>
    </source>
</evidence>
<keyword evidence="5 11" id="KW-1133">Transmembrane helix</keyword>
<evidence type="ECO:0000256" key="6">
    <source>
        <dbReference type="ARBA" id="ARBA00023136"/>
    </source>
</evidence>
<name>A0A9D3MTE6_ANGAN</name>
<evidence type="ECO:0000256" key="2">
    <source>
        <dbReference type="ARBA" id="ARBA00022475"/>
    </source>
</evidence>
<keyword evidence="6 11" id="KW-0472">Membrane</keyword>
<feature type="signal peptide" evidence="12">
    <location>
        <begin position="1"/>
        <end position="18"/>
    </location>
</feature>
<evidence type="ECO:0000313" key="14">
    <source>
        <dbReference type="EMBL" id="KAG5853728.1"/>
    </source>
</evidence>
<dbReference type="InterPro" id="IPR051713">
    <property type="entry name" value="T-cell_Activation_Regulation"/>
</dbReference>
<feature type="domain" description="Ig-like" evidence="13">
    <location>
        <begin position="144"/>
        <end position="201"/>
    </location>
</feature>
<organism evidence="14 15">
    <name type="scientific">Anguilla anguilla</name>
    <name type="common">European freshwater eel</name>
    <name type="synonym">Muraena anguilla</name>
    <dbReference type="NCBI Taxonomy" id="7936"/>
    <lineage>
        <taxon>Eukaryota</taxon>
        <taxon>Metazoa</taxon>
        <taxon>Chordata</taxon>
        <taxon>Craniata</taxon>
        <taxon>Vertebrata</taxon>
        <taxon>Euteleostomi</taxon>
        <taxon>Actinopterygii</taxon>
        <taxon>Neopterygii</taxon>
        <taxon>Teleostei</taxon>
        <taxon>Anguilliformes</taxon>
        <taxon>Anguillidae</taxon>
        <taxon>Anguilla</taxon>
    </lineage>
</organism>
<keyword evidence="8" id="KW-0675">Receptor</keyword>
<keyword evidence="15" id="KW-1185">Reference proteome</keyword>
<proteinExistence type="predicted"/>
<dbReference type="Proteomes" id="UP001044222">
    <property type="component" value="Unassembled WGS sequence"/>
</dbReference>
<evidence type="ECO:0000256" key="12">
    <source>
        <dbReference type="SAM" id="SignalP"/>
    </source>
</evidence>
<evidence type="ECO:0000256" key="7">
    <source>
        <dbReference type="ARBA" id="ARBA00023157"/>
    </source>
</evidence>
<evidence type="ECO:0000256" key="11">
    <source>
        <dbReference type="SAM" id="Phobius"/>
    </source>
</evidence>
<comment type="caution">
    <text evidence="14">The sequence shown here is derived from an EMBL/GenBank/DDBJ whole genome shotgun (WGS) entry which is preliminary data.</text>
</comment>
<dbReference type="Gene3D" id="2.60.40.10">
    <property type="entry name" value="Immunoglobulins"/>
    <property type="match status" value="2"/>
</dbReference>
<dbReference type="EMBL" id="JAFIRN010000002">
    <property type="protein sequence ID" value="KAG5853728.1"/>
    <property type="molecule type" value="Genomic_DNA"/>
</dbReference>
<dbReference type="InterPro" id="IPR003597">
    <property type="entry name" value="Ig_C1-set"/>
</dbReference>
<reference evidence="14" key="1">
    <citation type="submission" date="2021-01" db="EMBL/GenBank/DDBJ databases">
        <title>A chromosome-scale assembly of European eel, Anguilla anguilla.</title>
        <authorList>
            <person name="Henkel C."/>
            <person name="Jong-Raadsen S.A."/>
            <person name="Dufour S."/>
            <person name="Weltzien F.-A."/>
            <person name="Palstra A.P."/>
            <person name="Pelster B."/>
            <person name="Spaink H.P."/>
            <person name="Van Den Thillart G.E."/>
            <person name="Jansen H."/>
            <person name="Zahm M."/>
            <person name="Klopp C."/>
            <person name="Cedric C."/>
            <person name="Louis A."/>
            <person name="Berthelot C."/>
            <person name="Parey E."/>
            <person name="Roest Crollius H."/>
            <person name="Montfort J."/>
            <person name="Robinson-Rechavi M."/>
            <person name="Bucao C."/>
            <person name="Bouchez O."/>
            <person name="Gislard M."/>
            <person name="Lluch J."/>
            <person name="Milhes M."/>
            <person name="Lampietro C."/>
            <person name="Lopez Roques C."/>
            <person name="Donnadieu C."/>
            <person name="Braasch I."/>
            <person name="Desvignes T."/>
            <person name="Postlethwait J."/>
            <person name="Bobe J."/>
            <person name="Guiguen Y."/>
            <person name="Dirks R."/>
        </authorList>
    </citation>
    <scope>NUCLEOTIDE SEQUENCE</scope>
    <source>
        <strain evidence="14">Tag_6206</strain>
        <tissue evidence="14">Liver</tissue>
    </source>
</reference>
<dbReference type="GO" id="GO:0042102">
    <property type="term" value="P:positive regulation of T cell proliferation"/>
    <property type="evidence" value="ECO:0007669"/>
    <property type="project" value="TreeGrafter"/>
</dbReference>
<feature type="transmembrane region" description="Helical" evidence="11">
    <location>
        <begin position="231"/>
        <end position="249"/>
    </location>
</feature>
<gene>
    <name evidence="14" type="ORF">ANANG_G00029300</name>
</gene>
<dbReference type="GO" id="GO:0031295">
    <property type="term" value="P:T cell costimulation"/>
    <property type="evidence" value="ECO:0007669"/>
    <property type="project" value="TreeGrafter"/>
</dbReference>
<dbReference type="GO" id="GO:0071222">
    <property type="term" value="P:cellular response to lipopolysaccharide"/>
    <property type="evidence" value="ECO:0007669"/>
    <property type="project" value="TreeGrafter"/>
</dbReference>
<keyword evidence="3 11" id="KW-0812">Transmembrane</keyword>
<keyword evidence="2" id="KW-1003">Cell membrane</keyword>
<feature type="chain" id="PRO_5039505870" description="Ig-like domain-containing protein" evidence="12">
    <location>
        <begin position="19"/>
        <end position="250"/>
    </location>
</feature>
<keyword evidence="9" id="KW-0325">Glycoprotein</keyword>
<dbReference type="GO" id="GO:0007166">
    <property type="term" value="P:cell surface receptor signaling pathway"/>
    <property type="evidence" value="ECO:0007669"/>
    <property type="project" value="TreeGrafter"/>
</dbReference>
<protein>
    <recommendedName>
        <fullName evidence="13">Ig-like domain-containing protein</fullName>
    </recommendedName>
</protein>
<evidence type="ECO:0000256" key="5">
    <source>
        <dbReference type="ARBA" id="ARBA00022989"/>
    </source>
</evidence>
<evidence type="ECO:0000256" key="8">
    <source>
        <dbReference type="ARBA" id="ARBA00023170"/>
    </source>
</evidence>
<evidence type="ECO:0000259" key="13">
    <source>
        <dbReference type="PROSITE" id="PS50835"/>
    </source>
</evidence>
<feature type="domain" description="Ig-like" evidence="13">
    <location>
        <begin position="36"/>
        <end position="125"/>
    </location>
</feature>
<evidence type="ECO:0000256" key="10">
    <source>
        <dbReference type="ARBA" id="ARBA00023319"/>
    </source>
</evidence>
<dbReference type="SUPFAM" id="SSF48726">
    <property type="entry name" value="Immunoglobulin"/>
    <property type="match status" value="2"/>
</dbReference>
<dbReference type="GO" id="GO:0009897">
    <property type="term" value="C:external side of plasma membrane"/>
    <property type="evidence" value="ECO:0007669"/>
    <property type="project" value="TreeGrafter"/>
</dbReference>
<dbReference type="PANTHER" id="PTHR25466:SF3">
    <property type="entry name" value="PROGRAMMED CELL DEATH 1 LIGAND 1"/>
    <property type="match status" value="1"/>
</dbReference>
<keyword evidence="10" id="KW-0393">Immunoglobulin domain</keyword>
<evidence type="ECO:0000256" key="1">
    <source>
        <dbReference type="ARBA" id="ARBA00004251"/>
    </source>
</evidence>
<dbReference type="GO" id="GO:0042130">
    <property type="term" value="P:negative regulation of T cell proliferation"/>
    <property type="evidence" value="ECO:0007669"/>
    <property type="project" value="TreeGrafter"/>
</dbReference>
<evidence type="ECO:0000313" key="15">
    <source>
        <dbReference type="Proteomes" id="UP001044222"/>
    </source>
</evidence>
<dbReference type="Pfam" id="PF07654">
    <property type="entry name" value="C1-set"/>
    <property type="match status" value="1"/>
</dbReference>